<name>A0A9W8TUD5_9AGAR</name>
<evidence type="ECO:0000313" key="2">
    <source>
        <dbReference type="EMBL" id="KAJ3741057.1"/>
    </source>
</evidence>
<dbReference type="AlphaFoldDB" id="A0A9W8TUD5"/>
<evidence type="ECO:0000313" key="3">
    <source>
        <dbReference type="Proteomes" id="UP001142393"/>
    </source>
</evidence>
<feature type="region of interest" description="Disordered" evidence="1">
    <location>
        <begin position="94"/>
        <end position="163"/>
    </location>
</feature>
<sequence length="361" mass="39050">MSTATEGHRYNLRTRRASDSAVNVGESIIPDSTNTPLARSTSHETPAVSPGRVSPTISGHVSATISGRVLADPQGRASGTTTLPLFSEVVSGRQSSGFAAPQSEGPVSAERSAGTDNGDGVIDTGRPWITVQYGSNGRRSATEEHATNVSSTQKVNDNPSSASMLTNEQENLVNIAISQMSDADIARIRSCTAKVRVSEDDNASFISQDTMEPIHKGKAIDPRNWGNIEFNESEMNLGIQQAMLKHYNTTRDAEHFIDTMSELPKDKPHTTRQTAGVEEVEDEDEPQMEKSIAKIGHSRKSQNVRGTAEAITDQLEAHIGCIVNRKSHTENGDQITETRHTMFTKPSEHIAPGSHLNRALS</sequence>
<feature type="region of interest" description="Disordered" evidence="1">
    <location>
        <begin position="1"/>
        <end position="59"/>
    </location>
</feature>
<keyword evidence="3" id="KW-1185">Reference proteome</keyword>
<proteinExistence type="predicted"/>
<evidence type="ECO:0000256" key="1">
    <source>
        <dbReference type="SAM" id="MobiDB-lite"/>
    </source>
</evidence>
<protein>
    <submittedName>
        <fullName evidence="2">Uncharacterized protein</fullName>
    </submittedName>
</protein>
<dbReference type="Proteomes" id="UP001142393">
    <property type="component" value="Unassembled WGS sequence"/>
</dbReference>
<organism evidence="2 3">
    <name type="scientific">Lentinula detonsa</name>
    <dbReference type="NCBI Taxonomy" id="2804962"/>
    <lineage>
        <taxon>Eukaryota</taxon>
        <taxon>Fungi</taxon>
        <taxon>Dikarya</taxon>
        <taxon>Basidiomycota</taxon>
        <taxon>Agaricomycotina</taxon>
        <taxon>Agaricomycetes</taxon>
        <taxon>Agaricomycetidae</taxon>
        <taxon>Agaricales</taxon>
        <taxon>Marasmiineae</taxon>
        <taxon>Omphalotaceae</taxon>
        <taxon>Lentinula</taxon>
    </lineage>
</organism>
<gene>
    <name evidence="2" type="ORF">DFH05DRAFT_1528878</name>
</gene>
<reference evidence="2 3" key="1">
    <citation type="journal article" date="2023" name="Proc. Natl. Acad. Sci. U.S.A.">
        <title>A global phylogenomic analysis of the shiitake genus Lentinula.</title>
        <authorList>
            <person name="Sierra-Patev S."/>
            <person name="Min B."/>
            <person name="Naranjo-Ortiz M."/>
            <person name="Looney B."/>
            <person name="Konkel Z."/>
            <person name="Slot J.C."/>
            <person name="Sakamoto Y."/>
            <person name="Steenwyk J.L."/>
            <person name="Rokas A."/>
            <person name="Carro J."/>
            <person name="Camarero S."/>
            <person name="Ferreira P."/>
            <person name="Molpeceres G."/>
            <person name="Ruiz-Duenas F.J."/>
            <person name="Serrano A."/>
            <person name="Henrissat B."/>
            <person name="Drula E."/>
            <person name="Hughes K.W."/>
            <person name="Mata J.L."/>
            <person name="Ishikawa N.K."/>
            <person name="Vargas-Isla R."/>
            <person name="Ushijima S."/>
            <person name="Smith C.A."/>
            <person name="Donoghue J."/>
            <person name="Ahrendt S."/>
            <person name="Andreopoulos W."/>
            <person name="He G."/>
            <person name="LaButti K."/>
            <person name="Lipzen A."/>
            <person name="Ng V."/>
            <person name="Riley R."/>
            <person name="Sandor L."/>
            <person name="Barry K."/>
            <person name="Martinez A.T."/>
            <person name="Xiao Y."/>
            <person name="Gibbons J.G."/>
            <person name="Terashima K."/>
            <person name="Grigoriev I.V."/>
            <person name="Hibbett D."/>
        </authorList>
    </citation>
    <scope>NUCLEOTIDE SEQUENCE [LARGE SCALE GENOMIC DNA]</scope>
    <source>
        <strain evidence="2 3">TFB7810</strain>
    </source>
</reference>
<comment type="caution">
    <text evidence="2">The sequence shown here is derived from an EMBL/GenBank/DDBJ whole genome shotgun (WGS) entry which is preliminary data.</text>
</comment>
<feature type="compositionally biased region" description="Polar residues" evidence="1">
    <location>
        <begin position="30"/>
        <end position="44"/>
    </location>
</feature>
<dbReference type="EMBL" id="JANVFU010000013">
    <property type="protein sequence ID" value="KAJ3741057.1"/>
    <property type="molecule type" value="Genomic_DNA"/>
</dbReference>
<accession>A0A9W8TUD5</accession>
<feature type="region of interest" description="Disordered" evidence="1">
    <location>
        <begin position="263"/>
        <end position="287"/>
    </location>
</feature>
<feature type="compositionally biased region" description="Polar residues" evidence="1">
    <location>
        <begin position="147"/>
        <end position="163"/>
    </location>
</feature>